<dbReference type="InterPro" id="IPR001375">
    <property type="entry name" value="Peptidase_S9_cat"/>
</dbReference>
<evidence type="ECO:0000256" key="2">
    <source>
        <dbReference type="SAM" id="SignalP"/>
    </source>
</evidence>
<sequence length="808" mass="90981">MKKTLLSLLIFAATISARAQEQKGYQSPPASIQELLNAPNTPVVRFNKSGTKLLLLRVPDYPSIEDVSQPILGLAGLRINPLNNSSAVSTTYTSMAIQEVNSTNEKLVEGLPKSAKIGNITWSPNEQYLAFTNATKEGVELWLVDIEKLQAKRISERYVNDAYGRTLQWAPEGNQLLVQLLVDARGTQPRESLVPSGPIIQENIGLAAPSRTYQNLLKNPYDETLMDYFLTSQPALVSLNGEVEKILAPGIYRDLAYSPNGKYILAQKVIRPYSYLVPIYSFPFENIIYTAWGKEVKKLATSPLAENLPTGFDAVISGAREFGWRTDAPATLYWVEAQDGGDPNKEQAIRDVVFTLKAPFNREAVKLTSTTLRYQGIEWGNKQYAVLKEEWRKDRKEKMTLIHPETGKIVKVIADRSSEDSYTDPGQFVHADGPYDRPVLLFEKEAEPMAFSIGVGSSPEGDRPFLMKWGLLSDRKDTLFKSKAPYYEEPLFFNNKGVVYVSRESIEQAPNIYRIDLKNGNGMSLTTFPDPYPSLKGVSKQQLSYPRKDGIKLTATLYLPKGYTKEQGPLPVLIWAYPKEFKSLKAAGQVKGSPYRFTRLAFRSPVYWVTRGYAILDQTDMPIVGEGKEEPNDTFIQQIQDNAQAVIDYVVDMGIADRNRIAVGGHSYGAFMTANLLAHTNLFAAGIARSGAYNRTLTPFGFQYESRTYWEAPEVYYQMSPFSYANKIKTPLLMTHGLDDENSGTFPIQSERLYNAIKGHGGTVRLVLLPKEFHGYRAKESIMHTFWEMDCWLEKYVKNRKVTDKQTE</sequence>
<keyword evidence="5" id="KW-1185">Reference proteome</keyword>
<evidence type="ECO:0000259" key="3">
    <source>
        <dbReference type="Pfam" id="PF00326"/>
    </source>
</evidence>
<gene>
    <name evidence="4" type="ORF">ACFFI0_06015</name>
</gene>
<keyword evidence="1" id="KW-0378">Hydrolase</keyword>
<dbReference type="EMBL" id="JBHLWO010000001">
    <property type="protein sequence ID" value="MFC0317853.1"/>
    <property type="molecule type" value="Genomic_DNA"/>
</dbReference>
<feature type="signal peptide" evidence="2">
    <location>
        <begin position="1"/>
        <end position="19"/>
    </location>
</feature>
<feature type="chain" id="PRO_5046005097" evidence="2">
    <location>
        <begin position="20"/>
        <end position="808"/>
    </location>
</feature>
<dbReference type="Pfam" id="PF00326">
    <property type="entry name" value="Peptidase_S9"/>
    <property type="match status" value="1"/>
</dbReference>
<dbReference type="RefSeq" id="WP_130854394.1">
    <property type="nucleotide sequence ID" value="NZ_JBHLWO010000001.1"/>
</dbReference>
<keyword evidence="2" id="KW-0732">Signal</keyword>
<dbReference type="InterPro" id="IPR011042">
    <property type="entry name" value="6-blade_b-propeller_TolB-like"/>
</dbReference>
<evidence type="ECO:0000256" key="1">
    <source>
        <dbReference type="ARBA" id="ARBA00022801"/>
    </source>
</evidence>
<accession>A0ABV6HG34</accession>
<evidence type="ECO:0000313" key="4">
    <source>
        <dbReference type="EMBL" id="MFC0317853.1"/>
    </source>
</evidence>
<dbReference type="PANTHER" id="PTHR42776:SF28">
    <property type="entry name" value="GLUTAMYL ENDOPEPTIDASE, CHLOROPLASTIC-RELATED"/>
    <property type="match status" value="1"/>
</dbReference>
<name>A0ABV6HG34_9SPHI</name>
<evidence type="ECO:0000313" key="5">
    <source>
        <dbReference type="Proteomes" id="UP001589774"/>
    </source>
</evidence>
<dbReference type="SUPFAM" id="SSF53474">
    <property type="entry name" value="alpha/beta-Hydrolases"/>
    <property type="match status" value="1"/>
</dbReference>
<reference evidence="4 5" key="1">
    <citation type="submission" date="2024-09" db="EMBL/GenBank/DDBJ databases">
        <authorList>
            <person name="Sun Q."/>
            <person name="Mori K."/>
        </authorList>
    </citation>
    <scope>NUCLEOTIDE SEQUENCE [LARGE SCALE GENOMIC DNA]</scope>
    <source>
        <strain evidence="4 5">CCM 7765</strain>
    </source>
</reference>
<proteinExistence type="predicted"/>
<dbReference type="Proteomes" id="UP001589774">
    <property type="component" value="Unassembled WGS sequence"/>
</dbReference>
<comment type="caution">
    <text evidence="4">The sequence shown here is derived from an EMBL/GenBank/DDBJ whole genome shotgun (WGS) entry which is preliminary data.</text>
</comment>
<dbReference type="PANTHER" id="PTHR42776">
    <property type="entry name" value="SERINE PEPTIDASE S9 FAMILY MEMBER"/>
    <property type="match status" value="1"/>
</dbReference>
<dbReference type="Gene3D" id="2.120.10.30">
    <property type="entry name" value="TolB, C-terminal domain"/>
    <property type="match status" value="1"/>
</dbReference>
<dbReference type="InterPro" id="IPR029058">
    <property type="entry name" value="AB_hydrolase_fold"/>
</dbReference>
<protein>
    <submittedName>
        <fullName evidence="4">Prolyl oligopeptidase family serine peptidase</fullName>
    </submittedName>
</protein>
<organism evidence="4 5">
    <name type="scientific">Olivibacter oleidegradans</name>
    <dbReference type="NCBI Taxonomy" id="760123"/>
    <lineage>
        <taxon>Bacteria</taxon>
        <taxon>Pseudomonadati</taxon>
        <taxon>Bacteroidota</taxon>
        <taxon>Sphingobacteriia</taxon>
        <taxon>Sphingobacteriales</taxon>
        <taxon>Sphingobacteriaceae</taxon>
        <taxon>Olivibacter</taxon>
    </lineage>
</organism>
<dbReference type="Gene3D" id="3.40.50.1820">
    <property type="entry name" value="alpha/beta hydrolase"/>
    <property type="match status" value="1"/>
</dbReference>
<dbReference type="SUPFAM" id="SSF82171">
    <property type="entry name" value="DPP6 N-terminal domain-like"/>
    <property type="match status" value="1"/>
</dbReference>
<feature type="domain" description="Peptidase S9 prolyl oligopeptidase catalytic" evidence="3">
    <location>
        <begin position="641"/>
        <end position="799"/>
    </location>
</feature>